<name>A0A0F5YIL4_9CYAN</name>
<dbReference type="PANTHER" id="PTHR33393:SF11">
    <property type="entry name" value="POLYGLUTAMINE SYNTHESIS ACCESSORY PROTEIN RV0574C-RELATED"/>
    <property type="match status" value="1"/>
</dbReference>
<dbReference type="InterPro" id="IPR019079">
    <property type="entry name" value="Capsule_synth_CapA"/>
</dbReference>
<dbReference type="SMART" id="SM00854">
    <property type="entry name" value="PGA_cap"/>
    <property type="match status" value="1"/>
</dbReference>
<proteinExistence type="inferred from homology"/>
<reference evidence="4 5" key="1">
    <citation type="submission" date="2015-06" db="EMBL/GenBank/DDBJ databases">
        <title>Draft genome assembly of filamentous brackish cyanobacterium Limnoraphis robusta strain CS-951.</title>
        <authorList>
            <person name="Willis A."/>
            <person name="Parks M."/>
            <person name="Burford M.A."/>
        </authorList>
    </citation>
    <scope>NUCLEOTIDE SEQUENCE [LARGE SCALE GENOMIC DNA]</scope>
    <source>
        <strain evidence="4 5">CS-951</strain>
    </source>
</reference>
<dbReference type="InterPro" id="IPR029052">
    <property type="entry name" value="Metallo-depent_PP-like"/>
</dbReference>
<gene>
    <name evidence="4" type="ORF">WN50_07095</name>
</gene>
<protein>
    <submittedName>
        <fullName evidence="4">Poly-gamma-glutamate biosynthesis protein</fullName>
    </submittedName>
</protein>
<dbReference type="InterPro" id="IPR052169">
    <property type="entry name" value="CW_Biosynth-Accessory"/>
</dbReference>
<feature type="compositionally biased region" description="Low complexity" evidence="2">
    <location>
        <begin position="121"/>
        <end position="132"/>
    </location>
</feature>
<dbReference type="AlphaFoldDB" id="A0A0F5YIL4"/>
<evidence type="ECO:0000256" key="2">
    <source>
        <dbReference type="SAM" id="MobiDB-lite"/>
    </source>
</evidence>
<dbReference type="CDD" id="cd07381">
    <property type="entry name" value="MPP_CapA"/>
    <property type="match status" value="1"/>
</dbReference>
<dbReference type="EMBL" id="LATL02000025">
    <property type="protein sequence ID" value="KKD38759.1"/>
    <property type="molecule type" value="Genomic_DNA"/>
</dbReference>
<dbReference type="Pfam" id="PF09587">
    <property type="entry name" value="PGA_cap"/>
    <property type="match status" value="1"/>
</dbReference>
<evidence type="ECO:0000259" key="3">
    <source>
        <dbReference type="SMART" id="SM00854"/>
    </source>
</evidence>
<dbReference type="OrthoDB" id="9810906at2"/>
<evidence type="ECO:0000256" key="1">
    <source>
        <dbReference type="ARBA" id="ARBA00005662"/>
    </source>
</evidence>
<dbReference type="Gene3D" id="3.60.21.10">
    <property type="match status" value="1"/>
</dbReference>
<sequence>MSQQNFIKLAQQGDANAIATLINQALNSQRVQAKATRRDRHLYILLESEQLPNQSSCIRVIQNGMLRLGGSAITLITVQGQKSSQPSVNWTHTIALQTSVASAKTCLPTIEKESSFTEVKSSSTPSHSIHTPPHSPTKAKKPSPPPPPQPAQFQRPKRVIPRSVKQLLMASSIGLMMAPLSGWFFTVQQDRIYNVSRTVSQTLASIPSGIASGFQEIKFPKLPQFSFSPSAASSASVEPISQAETLKNLNSFSNLALTSLQNPISPDMRIKIKAVGDIIPGTNYPSNKLPAQKEMLFQDVKPALQGADIVFGNFESTLTNYPNSAKNIGRGLVFAFRTPPEYTSILKDAGFHILSVANNHSFDFFEAGFDDTIDNINKLGMKAVGRKDQIVYHEVKGVKFAFIGFSYFPVHNNMLDLEASKAIVKKAEAEGADVIVVSVHAGAEGTAALHIRDKTEYFYGENRGNKVLFARTLIDAGADLILGHGPHVPRAFELYKGKLIAYSLGNFMGYRTLSTQAQLGYSLVLEADLDPVGNFKSGKIIPIHLDSKGVPYRDNNFRSVGLIRSLTQSDFPNTPLEIDNQGQIKVKSD</sequence>
<organism evidence="4 5">
    <name type="scientific">Limnoraphis robusta CS-951</name>
    <dbReference type="NCBI Taxonomy" id="1637645"/>
    <lineage>
        <taxon>Bacteria</taxon>
        <taxon>Bacillati</taxon>
        <taxon>Cyanobacteriota</taxon>
        <taxon>Cyanophyceae</taxon>
        <taxon>Oscillatoriophycideae</taxon>
        <taxon>Oscillatoriales</taxon>
        <taxon>Sirenicapillariaceae</taxon>
        <taxon>Limnoraphis</taxon>
    </lineage>
</organism>
<evidence type="ECO:0000313" key="4">
    <source>
        <dbReference type="EMBL" id="KKD38759.1"/>
    </source>
</evidence>
<dbReference type="SUPFAM" id="SSF56300">
    <property type="entry name" value="Metallo-dependent phosphatases"/>
    <property type="match status" value="1"/>
</dbReference>
<dbReference type="Proteomes" id="UP000033607">
    <property type="component" value="Unassembled WGS sequence"/>
</dbReference>
<feature type="region of interest" description="Disordered" evidence="2">
    <location>
        <begin position="116"/>
        <end position="158"/>
    </location>
</feature>
<comment type="caution">
    <text evidence="4">The sequence shown here is derived from an EMBL/GenBank/DDBJ whole genome shotgun (WGS) entry which is preliminary data.</text>
</comment>
<comment type="similarity">
    <text evidence="1">Belongs to the CapA family.</text>
</comment>
<dbReference type="PATRIC" id="fig|1637645.4.peg.495"/>
<feature type="domain" description="Capsule synthesis protein CapA" evidence="3">
    <location>
        <begin position="271"/>
        <end position="511"/>
    </location>
</feature>
<accession>A0A0F5YIL4</accession>
<dbReference type="RefSeq" id="WP_046277824.1">
    <property type="nucleotide sequence ID" value="NZ_LATL02000025.1"/>
</dbReference>
<evidence type="ECO:0000313" key="5">
    <source>
        <dbReference type="Proteomes" id="UP000033607"/>
    </source>
</evidence>
<dbReference type="PANTHER" id="PTHR33393">
    <property type="entry name" value="POLYGLUTAMINE SYNTHESIS ACCESSORY PROTEIN RV0574C-RELATED"/>
    <property type="match status" value="1"/>
</dbReference>